<feature type="domain" description="N-acetyltransferase" evidence="1">
    <location>
        <begin position="1"/>
        <end position="99"/>
    </location>
</feature>
<evidence type="ECO:0000313" key="3">
    <source>
        <dbReference type="EMBL" id="PZR10471.1"/>
    </source>
</evidence>
<dbReference type="Pfam" id="PF14542">
    <property type="entry name" value="Acetyltransf_CG"/>
    <property type="match status" value="1"/>
</dbReference>
<protein>
    <submittedName>
        <fullName evidence="3">GNAT family N-acetyltransferase</fullName>
    </submittedName>
</protein>
<dbReference type="CDD" id="cd04301">
    <property type="entry name" value="NAT_SF"/>
    <property type="match status" value="1"/>
</dbReference>
<sequence>MATTELPVSREENGHRASVFIEKDGKRIAEMTFSRVNDKKWIIDHTEVDDSLRGQGAGRKLLDFAVDWARKSGVKYLPLCPFAKAQFEKDASIRDVLDA</sequence>
<evidence type="ECO:0000259" key="1">
    <source>
        <dbReference type="PROSITE" id="PS51186"/>
    </source>
</evidence>
<gene>
    <name evidence="3" type="ORF">DI536_19700</name>
</gene>
<accession>A0A2W5VJ99</accession>
<feature type="domain" description="N-acetyltransferase" evidence="2">
    <location>
        <begin position="11"/>
        <end position="98"/>
    </location>
</feature>
<dbReference type="InterPro" id="IPR016181">
    <property type="entry name" value="Acyl_CoA_acyltransferase"/>
</dbReference>
<keyword evidence="3" id="KW-0808">Transferase</keyword>
<dbReference type="PANTHER" id="PTHR31435:SF10">
    <property type="entry name" value="BSR4717 PROTEIN"/>
    <property type="match status" value="1"/>
</dbReference>
<organism evidence="3 4">
    <name type="scientific">Archangium gephyra</name>
    <dbReference type="NCBI Taxonomy" id="48"/>
    <lineage>
        <taxon>Bacteria</taxon>
        <taxon>Pseudomonadati</taxon>
        <taxon>Myxococcota</taxon>
        <taxon>Myxococcia</taxon>
        <taxon>Myxococcales</taxon>
        <taxon>Cystobacterineae</taxon>
        <taxon>Archangiaceae</taxon>
        <taxon>Archangium</taxon>
    </lineage>
</organism>
<dbReference type="Proteomes" id="UP000249061">
    <property type="component" value="Unassembled WGS sequence"/>
</dbReference>
<dbReference type="PANTHER" id="PTHR31435">
    <property type="entry name" value="PROTEIN NATD1"/>
    <property type="match status" value="1"/>
</dbReference>
<dbReference type="EMBL" id="QFQP01000017">
    <property type="protein sequence ID" value="PZR10471.1"/>
    <property type="molecule type" value="Genomic_DNA"/>
</dbReference>
<dbReference type="InterPro" id="IPR000182">
    <property type="entry name" value="GNAT_dom"/>
</dbReference>
<proteinExistence type="predicted"/>
<evidence type="ECO:0000313" key="4">
    <source>
        <dbReference type="Proteomes" id="UP000249061"/>
    </source>
</evidence>
<dbReference type="GO" id="GO:0016747">
    <property type="term" value="F:acyltransferase activity, transferring groups other than amino-acyl groups"/>
    <property type="evidence" value="ECO:0007669"/>
    <property type="project" value="InterPro"/>
</dbReference>
<dbReference type="PROSITE" id="PS51729">
    <property type="entry name" value="GNAT_YJDJ"/>
    <property type="match status" value="1"/>
</dbReference>
<dbReference type="InterPro" id="IPR031165">
    <property type="entry name" value="GNAT_YJDJ"/>
</dbReference>
<dbReference type="PROSITE" id="PS51186">
    <property type="entry name" value="GNAT"/>
    <property type="match status" value="1"/>
</dbReference>
<dbReference type="AlphaFoldDB" id="A0A2W5VJ99"/>
<evidence type="ECO:0000259" key="2">
    <source>
        <dbReference type="PROSITE" id="PS51729"/>
    </source>
</evidence>
<reference evidence="3 4" key="1">
    <citation type="submission" date="2017-08" db="EMBL/GenBank/DDBJ databases">
        <title>Infants hospitalized years apart are colonized by the same room-sourced microbial strains.</title>
        <authorList>
            <person name="Brooks B."/>
            <person name="Olm M.R."/>
            <person name="Firek B.A."/>
            <person name="Baker R."/>
            <person name="Thomas B.C."/>
            <person name="Morowitz M.J."/>
            <person name="Banfield J.F."/>
        </authorList>
    </citation>
    <scope>NUCLEOTIDE SEQUENCE [LARGE SCALE GENOMIC DNA]</scope>
    <source>
        <strain evidence="3">S2_003_000_R2_14</strain>
    </source>
</reference>
<dbReference type="InterPro" id="IPR045057">
    <property type="entry name" value="Gcn5-rel_NAT"/>
</dbReference>
<dbReference type="Gene3D" id="3.40.630.30">
    <property type="match status" value="1"/>
</dbReference>
<dbReference type="SUPFAM" id="SSF55729">
    <property type="entry name" value="Acyl-CoA N-acyltransferases (Nat)"/>
    <property type="match status" value="1"/>
</dbReference>
<comment type="caution">
    <text evidence="3">The sequence shown here is derived from an EMBL/GenBank/DDBJ whole genome shotgun (WGS) entry which is preliminary data.</text>
</comment>
<name>A0A2W5VJ99_9BACT</name>